<organism evidence="2 3">
    <name type="scientific">Bacteroides xylanisolvens</name>
    <dbReference type="NCBI Taxonomy" id="371601"/>
    <lineage>
        <taxon>Bacteria</taxon>
        <taxon>Pseudomonadati</taxon>
        <taxon>Bacteroidota</taxon>
        <taxon>Bacteroidia</taxon>
        <taxon>Bacteroidales</taxon>
        <taxon>Bacteroidaceae</taxon>
        <taxon>Bacteroides</taxon>
    </lineage>
</organism>
<dbReference type="SUPFAM" id="SSF53448">
    <property type="entry name" value="Nucleotide-diphospho-sugar transferases"/>
    <property type="match status" value="1"/>
</dbReference>
<evidence type="ECO:0000313" key="3">
    <source>
        <dbReference type="Proteomes" id="UP000284495"/>
    </source>
</evidence>
<dbReference type="PANTHER" id="PTHR22916">
    <property type="entry name" value="GLYCOSYLTRANSFERASE"/>
    <property type="match status" value="1"/>
</dbReference>
<dbReference type="Proteomes" id="UP000284495">
    <property type="component" value="Unassembled WGS sequence"/>
</dbReference>
<dbReference type="RefSeq" id="WP_118219922.1">
    <property type="nucleotide sequence ID" value="NZ_JAQEAW010000026.1"/>
</dbReference>
<keyword evidence="2" id="KW-0808">Transferase</keyword>
<dbReference type="AlphaFoldDB" id="A0A415KDP0"/>
<dbReference type="Pfam" id="PF00535">
    <property type="entry name" value="Glycos_transf_2"/>
    <property type="match status" value="1"/>
</dbReference>
<sequence length="328" mass="38389">MGSSDINRLPKISIVVPVYKAECFVGKLIESIQAQTFCDWELLLIIDGSPDYSAEICKQYAATDKRIRSIEQENRGAHGARLRGCQETRAPYITFVDADDTLPPYSLQLMYDEIIKGYDIVKAKPCDKMNIVQSVFERQELNSDQFVQGVYLGDLAPYLWGALYRRELFDDYIFQLCIENKLLIGEDWITNLYVGKRVNKVLSLNIGVYYYNDNPNSMMHTVAMSDEYGKRIHNVNLSIIGNDPKWDYMKQLKAAACISDFFSPTRSFSHERYVQLRTFIDKYGVEPLWPYVNKRYLKCFQLEWMYRLYTWCYRKVKSVLKVKKKLID</sequence>
<gene>
    <name evidence="2" type="ORF">DW027_19465</name>
</gene>
<accession>A0A415KDP0</accession>
<dbReference type="CDD" id="cd00761">
    <property type="entry name" value="Glyco_tranf_GTA_type"/>
    <property type="match status" value="1"/>
</dbReference>
<dbReference type="InterPro" id="IPR001173">
    <property type="entry name" value="Glyco_trans_2-like"/>
</dbReference>
<name>A0A415KDP0_9BACE</name>
<feature type="domain" description="Glycosyltransferase 2-like" evidence="1">
    <location>
        <begin position="13"/>
        <end position="124"/>
    </location>
</feature>
<dbReference type="Gene3D" id="3.90.550.10">
    <property type="entry name" value="Spore Coat Polysaccharide Biosynthesis Protein SpsA, Chain A"/>
    <property type="match status" value="1"/>
</dbReference>
<dbReference type="EMBL" id="QROO01000029">
    <property type="protein sequence ID" value="RHL34301.1"/>
    <property type="molecule type" value="Genomic_DNA"/>
</dbReference>
<reference evidence="2 3" key="1">
    <citation type="submission" date="2018-08" db="EMBL/GenBank/DDBJ databases">
        <title>A genome reference for cultivated species of the human gut microbiota.</title>
        <authorList>
            <person name="Zou Y."/>
            <person name="Xue W."/>
            <person name="Luo G."/>
        </authorList>
    </citation>
    <scope>NUCLEOTIDE SEQUENCE [LARGE SCALE GENOMIC DNA]</scope>
    <source>
        <strain evidence="2 3">AF38-2</strain>
    </source>
</reference>
<dbReference type="GO" id="GO:0016758">
    <property type="term" value="F:hexosyltransferase activity"/>
    <property type="evidence" value="ECO:0007669"/>
    <property type="project" value="UniProtKB-ARBA"/>
</dbReference>
<proteinExistence type="predicted"/>
<comment type="caution">
    <text evidence="2">The sequence shown here is derived from an EMBL/GenBank/DDBJ whole genome shotgun (WGS) entry which is preliminary data.</text>
</comment>
<evidence type="ECO:0000259" key="1">
    <source>
        <dbReference type="Pfam" id="PF00535"/>
    </source>
</evidence>
<protein>
    <submittedName>
        <fullName evidence="2">Glycosyltransferase family 2 protein</fullName>
    </submittedName>
</protein>
<evidence type="ECO:0000313" key="2">
    <source>
        <dbReference type="EMBL" id="RHL34301.1"/>
    </source>
</evidence>
<dbReference type="PANTHER" id="PTHR22916:SF3">
    <property type="entry name" value="UDP-GLCNAC:BETAGAL BETA-1,3-N-ACETYLGLUCOSAMINYLTRANSFERASE-LIKE PROTEIN 1"/>
    <property type="match status" value="1"/>
</dbReference>
<dbReference type="InterPro" id="IPR029044">
    <property type="entry name" value="Nucleotide-diphossugar_trans"/>
</dbReference>